<dbReference type="InterPro" id="IPR041916">
    <property type="entry name" value="Anti_sigma_zinc_sf"/>
</dbReference>
<name>A0A371NX22_9MICO</name>
<evidence type="ECO:0000259" key="4">
    <source>
        <dbReference type="Pfam" id="PF13490"/>
    </source>
</evidence>
<accession>A0A371NX22</accession>
<evidence type="ECO:0000256" key="3">
    <source>
        <dbReference type="SAM" id="Phobius"/>
    </source>
</evidence>
<keyword evidence="3" id="KW-1133">Transmembrane helix</keyword>
<sequence length="218" mass="22456">MSVDHERYATWDAAYALGALSAAERAEYEDHLAHCAACRAAVAELGPTVSLLSRLGADDAQSIADQDATDAGPVRVLAAARARRSRRRRVVAWASGIAAAVVVGVVVSISMLTPRPAPAIALEPVAGAPVAAEVALTSVPWGTKLDLVCEYDGNGYGSGSYVLAVTDVDGKTTTLSTWNVKPGAVAKLSAGTALAASDIRSIEILDAGGTVMVRHSFE</sequence>
<dbReference type="EMBL" id="QUAB01000015">
    <property type="protein sequence ID" value="REJ07701.1"/>
    <property type="molecule type" value="Genomic_DNA"/>
</dbReference>
<keyword evidence="6" id="KW-1185">Reference proteome</keyword>
<keyword evidence="2" id="KW-0804">Transcription</keyword>
<reference evidence="5 6" key="1">
    <citation type="submission" date="2018-08" db="EMBL/GenBank/DDBJ databases">
        <title>Isolation, diversity and antifungal activity of Actinobacteria from cow dung.</title>
        <authorList>
            <person name="Ling L."/>
        </authorList>
    </citation>
    <scope>NUCLEOTIDE SEQUENCE [LARGE SCALE GENOMIC DNA]</scope>
    <source>
        <strain evidence="5 6">NEAU-LLE</strain>
    </source>
</reference>
<dbReference type="OrthoDB" id="5242431at2"/>
<organism evidence="5 6">
    <name type="scientific">Microbacterium bovistercoris</name>
    <dbReference type="NCBI Taxonomy" id="2293570"/>
    <lineage>
        <taxon>Bacteria</taxon>
        <taxon>Bacillati</taxon>
        <taxon>Actinomycetota</taxon>
        <taxon>Actinomycetes</taxon>
        <taxon>Micrococcales</taxon>
        <taxon>Microbacteriaceae</taxon>
        <taxon>Microbacterium</taxon>
    </lineage>
</organism>
<evidence type="ECO:0000313" key="5">
    <source>
        <dbReference type="EMBL" id="REJ07701.1"/>
    </source>
</evidence>
<comment type="caution">
    <text evidence="5">The sequence shown here is derived from an EMBL/GenBank/DDBJ whole genome shotgun (WGS) entry which is preliminary data.</text>
</comment>
<dbReference type="InterPro" id="IPR027383">
    <property type="entry name" value="Znf_put"/>
</dbReference>
<keyword evidence="3" id="KW-0812">Transmembrane</keyword>
<gene>
    <name evidence="5" type="ORF">DY023_03465</name>
</gene>
<evidence type="ECO:0000256" key="1">
    <source>
        <dbReference type="ARBA" id="ARBA00023015"/>
    </source>
</evidence>
<evidence type="ECO:0000256" key="2">
    <source>
        <dbReference type="ARBA" id="ARBA00023163"/>
    </source>
</evidence>
<feature type="domain" description="Putative zinc-finger" evidence="4">
    <location>
        <begin position="14"/>
        <end position="39"/>
    </location>
</feature>
<dbReference type="Proteomes" id="UP000262172">
    <property type="component" value="Unassembled WGS sequence"/>
</dbReference>
<keyword evidence="1" id="KW-0805">Transcription regulation</keyword>
<feature type="transmembrane region" description="Helical" evidence="3">
    <location>
        <begin position="90"/>
        <end position="112"/>
    </location>
</feature>
<proteinExistence type="predicted"/>
<evidence type="ECO:0000313" key="6">
    <source>
        <dbReference type="Proteomes" id="UP000262172"/>
    </source>
</evidence>
<dbReference type="Pfam" id="PF13490">
    <property type="entry name" value="zf-HC2"/>
    <property type="match status" value="1"/>
</dbReference>
<keyword evidence="3" id="KW-0472">Membrane</keyword>
<dbReference type="Gene3D" id="1.10.10.1320">
    <property type="entry name" value="Anti-sigma factor, zinc-finger domain"/>
    <property type="match status" value="1"/>
</dbReference>
<dbReference type="RefSeq" id="WP_116240945.1">
    <property type="nucleotide sequence ID" value="NZ_QUAB01000015.1"/>
</dbReference>
<dbReference type="AlphaFoldDB" id="A0A371NX22"/>
<protein>
    <recommendedName>
        <fullName evidence="4">Putative zinc-finger domain-containing protein</fullName>
    </recommendedName>
</protein>